<comment type="caution">
    <text evidence="1">The sequence shown here is derived from an EMBL/GenBank/DDBJ whole genome shotgun (WGS) entry which is preliminary data.</text>
</comment>
<dbReference type="EMBL" id="CM047902">
    <property type="protein sequence ID" value="KAJ0095232.1"/>
    <property type="molecule type" value="Genomic_DNA"/>
</dbReference>
<dbReference type="Proteomes" id="UP001164250">
    <property type="component" value="Chromosome 6"/>
</dbReference>
<keyword evidence="2" id="KW-1185">Reference proteome</keyword>
<evidence type="ECO:0000313" key="2">
    <source>
        <dbReference type="Proteomes" id="UP001164250"/>
    </source>
</evidence>
<evidence type="ECO:0000313" key="1">
    <source>
        <dbReference type="EMBL" id="KAJ0095232.1"/>
    </source>
</evidence>
<reference evidence="2" key="1">
    <citation type="journal article" date="2023" name="G3 (Bethesda)">
        <title>Genome assembly and association tests identify interacting loci associated with vigor, precocity, and sex in interspecific pistachio rootstocks.</title>
        <authorList>
            <person name="Palmer W."/>
            <person name="Jacygrad E."/>
            <person name="Sagayaradj S."/>
            <person name="Cavanaugh K."/>
            <person name="Han R."/>
            <person name="Bertier L."/>
            <person name="Beede B."/>
            <person name="Kafkas S."/>
            <person name="Golino D."/>
            <person name="Preece J."/>
            <person name="Michelmore R."/>
        </authorList>
    </citation>
    <scope>NUCLEOTIDE SEQUENCE [LARGE SCALE GENOMIC DNA]</scope>
</reference>
<gene>
    <name evidence="1" type="ORF">Patl1_15968</name>
</gene>
<sequence length="183" mass="20127">MILHSSPPSSSIPINIMCSSHKNELKIARERPTLCSCGCGRRHFIEAATASALLPLKPSTSSELPSDYMYMLKRVHPPRPDWYEEFYASVMNSSMDSYEAEIAGYKSQIFGNLRGNSEKVLEIGIGTGPNLKYYACDPNIQVFGVDPNKKMEKYAQAAAVAAGLPLTNFKFLQAVCVLISNVA</sequence>
<accession>A0ACC1B8H8</accession>
<proteinExistence type="predicted"/>
<organism evidence="1 2">
    <name type="scientific">Pistacia atlantica</name>
    <dbReference type="NCBI Taxonomy" id="434234"/>
    <lineage>
        <taxon>Eukaryota</taxon>
        <taxon>Viridiplantae</taxon>
        <taxon>Streptophyta</taxon>
        <taxon>Embryophyta</taxon>
        <taxon>Tracheophyta</taxon>
        <taxon>Spermatophyta</taxon>
        <taxon>Magnoliopsida</taxon>
        <taxon>eudicotyledons</taxon>
        <taxon>Gunneridae</taxon>
        <taxon>Pentapetalae</taxon>
        <taxon>rosids</taxon>
        <taxon>malvids</taxon>
        <taxon>Sapindales</taxon>
        <taxon>Anacardiaceae</taxon>
        <taxon>Pistacia</taxon>
    </lineage>
</organism>
<name>A0ACC1B8H8_9ROSI</name>
<protein>
    <submittedName>
        <fullName evidence="1">Uncharacterized protein</fullName>
    </submittedName>
</protein>